<evidence type="ECO:0000313" key="3">
    <source>
        <dbReference type="Proteomes" id="UP000615446"/>
    </source>
</evidence>
<dbReference type="AlphaFoldDB" id="A0A8H3KZG0"/>
<protein>
    <recommendedName>
        <fullName evidence="1">F-box/LRR-repeat protein 15-like leucin rich repeat domain-containing protein</fullName>
    </recommendedName>
</protein>
<evidence type="ECO:0000259" key="1">
    <source>
        <dbReference type="Pfam" id="PF25372"/>
    </source>
</evidence>
<dbReference type="InterPro" id="IPR006553">
    <property type="entry name" value="Leu-rich_rpt_Cys-con_subtyp"/>
</dbReference>
<accession>A0A8H3KZG0</accession>
<feature type="domain" description="F-box/LRR-repeat protein 15-like leucin rich repeat" evidence="1">
    <location>
        <begin position="78"/>
        <end position="217"/>
    </location>
</feature>
<dbReference type="Pfam" id="PF13516">
    <property type="entry name" value="LRR_6"/>
    <property type="match status" value="1"/>
</dbReference>
<name>A0A8H3KZG0_9GLOM</name>
<proteinExistence type="predicted"/>
<organism evidence="2 3">
    <name type="scientific">Rhizophagus clarus</name>
    <dbReference type="NCBI Taxonomy" id="94130"/>
    <lineage>
        <taxon>Eukaryota</taxon>
        <taxon>Fungi</taxon>
        <taxon>Fungi incertae sedis</taxon>
        <taxon>Mucoromycota</taxon>
        <taxon>Glomeromycotina</taxon>
        <taxon>Glomeromycetes</taxon>
        <taxon>Glomerales</taxon>
        <taxon>Glomeraceae</taxon>
        <taxon>Rhizophagus</taxon>
    </lineage>
</organism>
<dbReference type="PANTHER" id="PTHR13318">
    <property type="entry name" value="PARTNER OF PAIRED, ISOFORM B-RELATED"/>
    <property type="match status" value="1"/>
</dbReference>
<dbReference type="InterPro" id="IPR032675">
    <property type="entry name" value="LRR_dom_sf"/>
</dbReference>
<dbReference type="Proteomes" id="UP000615446">
    <property type="component" value="Unassembled WGS sequence"/>
</dbReference>
<dbReference type="GO" id="GO:0031146">
    <property type="term" value="P:SCF-dependent proteasomal ubiquitin-dependent protein catabolic process"/>
    <property type="evidence" value="ECO:0007669"/>
    <property type="project" value="TreeGrafter"/>
</dbReference>
<dbReference type="InterPro" id="IPR057207">
    <property type="entry name" value="FBXL15_LRR"/>
</dbReference>
<dbReference type="GO" id="GO:0019005">
    <property type="term" value="C:SCF ubiquitin ligase complex"/>
    <property type="evidence" value="ECO:0007669"/>
    <property type="project" value="TreeGrafter"/>
</dbReference>
<dbReference type="Gene3D" id="3.80.10.10">
    <property type="entry name" value="Ribonuclease Inhibitor"/>
    <property type="match status" value="1"/>
</dbReference>
<evidence type="ECO:0000313" key="2">
    <source>
        <dbReference type="EMBL" id="GES77216.1"/>
    </source>
</evidence>
<comment type="caution">
    <text evidence="2">The sequence shown here is derived from an EMBL/GenBank/DDBJ whole genome shotgun (WGS) entry which is preliminary data.</text>
</comment>
<dbReference type="PANTHER" id="PTHR13318:SF95">
    <property type="entry name" value="F-BOX PROTEIN YLR352W"/>
    <property type="match status" value="1"/>
</dbReference>
<dbReference type="InterPro" id="IPR001611">
    <property type="entry name" value="Leu-rich_rpt"/>
</dbReference>
<dbReference type="SMART" id="SM00367">
    <property type="entry name" value="LRR_CC"/>
    <property type="match status" value="3"/>
</dbReference>
<dbReference type="OrthoDB" id="2376691at2759"/>
<reference evidence="2" key="1">
    <citation type="submission" date="2019-10" db="EMBL/GenBank/DDBJ databases">
        <title>Conservation and host-specific expression of non-tandemly repeated heterogenous ribosome RNA gene in arbuscular mycorrhizal fungi.</title>
        <authorList>
            <person name="Maeda T."/>
            <person name="Kobayashi Y."/>
            <person name="Nakagawa T."/>
            <person name="Ezawa T."/>
            <person name="Yamaguchi K."/>
            <person name="Bino T."/>
            <person name="Nishimoto Y."/>
            <person name="Shigenobu S."/>
            <person name="Kawaguchi M."/>
        </authorList>
    </citation>
    <scope>NUCLEOTIDE SEQUENCE</scope>
    <source>
        <strain evidence="2">HR1</strain>
    </source>
</reference>
<dbReference type="SUPFAM" id="SSF52047">
    <property type="entry name" value="RNI-like"/>
    <property type="match status" value="1"/>
</dbReference>
<dbReference type="Pfam" id="PF25372">
    <property type="entry name" value="DUF7885"/>
    <property type="match status" value="1"/>
</dbReference>
<gene>
    <name evidence="2" type="ORF">RCL2_000459900</name>
</gene>
<dbReference type="EMBL" id="BLAL01000029">
    <property type="protein sequence ID" value="GES77216.1"/>
    <property type="molecule type" value="Genomic_DNA"/>
</dbReference>
<sequence>MPKHNSFEFRKLCGSGIMGDKALCGMVGSCRKIEYLNISFCQGITDRSLIKIADSCQALQDIPGSCRRKNRCDKLVEKLLTVEKHLNVEKHLSVEYLDFGRCVYVAETSICNAIHSCPNLQHLNLSFCGITDITIEEIARSCLNLKYLNLRGCYKISKRAVNKLNPNTHIENFEETLTSPNLIGVVRNHLTHNNVASRQILAQSLQSLLDLSMRDNLQWYTDSGLARSTVQSNDTVVIFEDLCADH</sequence>